<comment type="caution">
    <text evidence="4">The sequence shown here is derived from an EMBL/GenBank/DDBJ whole genome shotgun (WGS) entry which is preliminary data.</text>
</comment>
<dbReference type="PANTHER" id="PTHR34703:SF1">
    <property type="entry name" value="ANTIPORTER SUBUNIT MNHG2-RELATED"/>
    <property type="match status" value="1"/>
</dbReference>
<evidence type="ECO:0000256" key="3">
    <source>
        <dbReference type="SAM" id="Phobius"/>
    </source>
</evidence>
<proteinExistence type="inferred from homology"/>
<evidence type="ECO:0000256" key="1">
    <source>
        <dbReference type="ARBA" id="ARBA00004141"/>
    </source>
</evidence>
<name>A0ABV1D765_9FIRM</name>
<evidence type="ECO:0000256" key="2">
    <source>
        <dbReference type="ARBA" id="ARBA00008404"/>
    </source>
</evidence>
<feature type="transmembrane region" description="Helical" evidence="3">
    <location>
        <begin position="6"/>
        <end position="29"/>
    </location>
</feature>
<keyword evidence="3" id="KW-1133">Transmembrane helix</keyword>
<dbReference type="Proteomes" id="UP001454086">
    <property type="component" value="Unassembled WGS sequence"/>
</dbReference>
<reference evidence="4 5" key="1">
    <citation type="submission" date="2024-03" db="EMBL/GenBank/DDBJ databases">
        <title>Human intestinal bacterial collection.</title>
        <authorList>
            <person name="Pauvert C."/>
            <person name="Hitch T.C.A."/>
            <person name="Clavel T."/>
        </authorList>
    </citation>
    <scope>NUCLEOTIDE SEQUENCE [LARGE SCALE GENOMIC DNA]</scope>
    <source>
        <strain evidence="4 5">CLA-SR-H021</strain>
    </source>
</reference>
<comment type="subcellular location">
    <subcellularLocation>
        <location evidence="1">Membrane</location>
        <topology evidence="1">Multi-pass membrane protein</topology>
    </subcellularLocation>
</comment>
<sequence length="207" mass="21470">MTWRWIQLAAASACFLVGIIFMILAVFGVNRFHKALNRMHAAAMGDTLGILFVFAGLIVMKGFSMDSLKLFLVILFFWSAGPVSGHMISRLEAMTDEELGKILIIRKTGKERGYGEEECSADGCGVGGYCAVGYGADGCGADGCGADGCGADGCGADGCGADGYGADGCGADACEAEGYSAKTCMTKSHNTGNHNAPAKEESTDEVI</sequence>
<evidence type="ECO:0000313" key="4">
    <source>
        <dbReference type="EMBL" id="MEQ2425820.1"/>
    </source>
</evidence>
<gene>
    <name evidence="4" type="ORF">WMQ36_12600</name>
</gene>
<organism evidence="4 5">
    <name type="scientific">Enterocloster hominis</name>
    <name type="common">ex Hitch et al. 2024</name>
    <dbReference type="NCBI Taxonomy" id="1917870"/>
    <lineage>
        <taxon>Bacteria</taxon>
        <taxon>Bacillati</taxon>
        <taxon>Bacillota</taxon>
        <taxon>Clostridia</taxon>
        <taxon>Lachnospirales</taxon>
        <taxon>Lachnospiraceae</taxon>
        <taxon>Enterocloster</taxon>
    </lineage>
</organism>
<protein>
    <submittedName>
        <fullName evidence="4">Monovalent cation/H(+) antiporter subunit G</fullName>
    </submittedName>
</protein>
<feature type="transmembrane region" description="Helical" evidence="3">
    <location>
        <begin position="70"/>
        <end position="88"/>
    </location>
</feature>
<dbReference type="PANTHER" id="PTHR34703">
    <property type="entry name" value="ANTIPORTER SUBUNIT MNHG2-RELATED"/>
    <property type="match status" value="1"/>
</dbReference>
<dbReference type="RefSeq" id="WP_008720968.1">
    <property type="nucleotide sequence ID" value="NZ_JBBMFM010000042.1"/>
</dbReference>
<dbReference type="EMBL" id="JBBMFM010000042">
    <property type="protein sequence ID" value="MEQ2425820.1"/>
    <property type="molecule type" value="Genomic_DNA"/>
</dbReference>
<comment type="similarity">
    <text evidence="2">Belongs to the CPA3 antiporters (TC 2.A.63) subunit G family.</text>
</comment>
<accession>A0ABV1D765</accession>
<keyword evidence="5" id="KW-1185">Reference proteome</keyword>
<evidence type="ECO:0000313" key="5">
    <source>
        <dbReference type="Proteomes" id="UP001454086"/>
    </source>
</evidence>
<keyword evidence="3" id="KW-0812">Transmembrane</keyword>
<feature type="transmembrane region" description="Helical" evidence="3">
    <location>
        <begin position="41"/>
        <end position="64"/>
    </location>
</feature>
<dbReference type="Pfam" id="PF03334">
    <property type="entry name" value="PhaG_MnhG_YufB"/>
    <property type="match status" value="1"/>
</dbReference>
<dbReference type="InterPro" id="IPR005133">
    <property type="entry name" value="PhaG_MnhG_YufB"/>
</dbReference>
<keyword evidence="3" id="KW-0472">Membrane</keyword>